<dbReference type="GO" id="GO:0016020">
    <property type="term" value="C:membrane"/>
    <property type="evidence" value="ECO:0007669"/>
    <property type="project" value="InterPro"/>
</dbReference>
<evidence type="ECO:0000313" key="15">
    <source>
        <dbReference type="Proteomes" id="UP000653411"/>
    </source>
</evidence>
<evidence type="ECO:0000256" key="2">
    <source>
        <dbReference type="ARBA" id="ARBA00022475"/>
    </source>
</evidence>
<gene>
    <name evidence="14" type="ORF">GCM10011578_068000</name>
</gene>
<dbReference type="InterPro" id="IPR003593">
    <property type="entry name" value="AAA+_ATPase"/>
</dbReference>
<dbReference type="InterPro" id="IPR017871">
    <property type="entry name" value="ABC_transporter-like_CS"/>
</dbReference>
<evidence type="ECO:0000256" key="3">
    <source>
        <dbReference type="ARBA" id="ARBA00022496"/>
    </source>
</evidence>
<reference evidence="14" key="1">
    <citation type="journal article" date="2014" name="Int. J. Syst. Evol. Microbiol.">
        <title>Complete genome sequence of Corynebacterium casei LMG S-19264T (=DSM 44701T), isolated from a smear-ripened cheese.</title>
        <authorList>
            <consortium name="US DOE Joint Genome Institute (JGI-PGF)"/>
            <person name="Walter F."/>
            <person name="Albersmeier A."/>
            <person name="Kalinowski J."/>
            <person name="Ruckert C."/>
        </authorList>
    </citation>
    <scope>NUCLEOTIDE SEQUENCE</scope>
    <source>
        <strain evidence="14">CGMCC 4.7110</strain>
    </source>
</reference>
<protein>
    <submittedName>
        <fullName evidence="14">ABC transporter ATP-binding protein</fullName>
    </submittedName>
</protein>
<feature type="region of interest" description="Disordered" evidence="11">
    <location>
        <begin position="1"/>
        <end position="50"/>
    </location>
</feature>
<dbReference type="PROSITE" id="PS50893">
    <property type="entry name" value="ABC_TRANSPORTER_2"/>
    <property type="match status" value="1"/>
</dbReference>
<proteinExistence type="predicted"/>
<organism evidence="14 15">
    <name type="scientific">Streptomyces fuscichromogenes</name>
    <dbReference type="NCBI Taxonomy" id="1324013"/>
    <lineage>
        <taxon>Bacteria</taxon>
        <taxon>Bacillati</taxon>
        <taxon>Actinomycetota</taxon>
        <taxon>Actinomycetes</taxon>
        <taxon>Kitasatosporales</taxon>
        <taxon>Streptomycetaceae</taxon>
        <taxon>Streptomyces</taxon>
    </lineage>
</organism>
<feature type="compositionally biased region" description="Low complexity" evidence="11">
    <location>
        <begin position="1"/>
        <end position="10"/>
    </location>
</feature>
<keyword evidence="8" id="KW-0406">Ion transport</keyword>
<dbReference type="GO" id="GO:0005524">
    <property type="term" value="F:ATP binding"/>
    <property type="evidence" value="ECO:0007669"/>
    <property type="project" value="UniProtKB-KW"/>
</dbReference>
<keyword evidence="2" id="KW-1003">Cell membrane</keyword>
<dbReference type="PANTHER" id="PTHR42781:SF4">
    <property type="entry name" value="SPERMIDINE_PUTRESCINE IMPORT ATP-BINDING PROTEIN POTA"/>
    <property type="match status" value="1"/>
</dbReference>
<evidence type="ECO:0000256" key="9">
    <source>
        <dbReference type="ARBA" id="ARBA00023136"/>
    </source>
</evidence>
<evidence type="ECO:0000259" key="13">
    <source>
        <dbReference type="PROSITE" id="PS51866"/>
    </source>
</evidence>
<keyword evidence="3" id="KW-0410">Iron transport</keyword>
<keyword evidence="15" id="KW-1185">Reference proteome</keyword>
<evidence type="ECO:0000256" key="5">
    <source>
        <dbReference type="ARBA" id="ARBA00022741"/>
    </source>
</evidence>
<dbReference type="GO" id="GO:0015689">
    <property type="term" value="P:molybdate ion transport"/>
    <property type="evidence" value="ECO:0007669"/>
    <property type="project" value="InterPro"/>
</dbReference>
<dbReference type="SMART" id="SM00382">
    <property type="entry name" value="AAA"/>
    <property type="match status" value="1"/>
</dbReference>
<dbReference type="GO" id="GO:0016887">
    <property type="term" value="F:ATP hydrolysis activity"/>
    <property type="evidence" value="ECO:0007669"/>
    <property type="project" value="InterPro"/>
</dbReference>
<evidence type="ECO:0000256" key="10">
    <source>
        <dbReference type="PROSITE-ProRule" id="PRU01213"/>
    </source>
</evidence>
<evidence type="ECO:0000256" key="1">
    <source>
        <dbReference type="ARBA" id="ARBA00022448"/>
    </source>
</evidence>
<evidence type="ECO:0000313" key="14">
    <source>
        <dbReference type="EMBL" id="GGN30682.1"/>
    </source>
</evidence>
<dbReference type="PANTHER" id="PTHR42781">
    <property type="entry name" value="SPERMIDINE/PUTRESCINE IMPORT ATP-BINDING PROTEIN POTA"/>
    <property type="match status" value="1"/>
</dbReference>
<evidence type="ECO:0000256" key="6">
    <source>
        <dbReference type="ARBA" id="ARBA00022840"/>
    </source>
</evidence>
<evidence type="ECO:0000256" key="4">
    <source>
        <dbReference type="ARBA" id="ARBA00022505"/>
    </source>
</evidence>
<feature type="compositionally biased region" description="Low complexity" evidence="11">
    <location>
        <begin position="40"/>
        <end position="50"/>
    </location>
</feature>
<evidence type="ECO:0000256" key="11">
    <source>
        <dbReference type="SAM" id="MobiDB-lite"/>
    </source>
</evidence>
<dbReference type="PROSITE" id="PS00211">
    <property type="entry name" value="ABC_TRANSPORTER_1"/>
    <property type="match status" value="1"/>
</dbReference>
<dbReference type="InterPro" id="IPR003439">
    <property type="entry name" value="ABC_transporter-like_ATP-bd"/>
</dbReference>
<dbReference type="Pfam" id="PF03459">
    <property type="entry name" value="TOBE"/>
    <property type="match status" value="1"/>
</dbReference>
<keyword evidence="4 10" id="KW-0500">Molybdenum</keyword>
<dbReference type="Gene3D" id="2.40.50.100">
    <property type="match status" value="1"/>
</dbReference>
<dbReference type="InterPro" id="IPR008995">
    <property type="entry name" value="Mo/tungstate-bd_C_term_dom"/>
</dbReference>
<dbReference type="PROSITE" id="PS51866">
    <property type="entry name" value="MOP"/>
    <property type="match status" value="1"/>
</dbReference>
<dbReference type="InterPro" id="IPR015853">
    <property type="entry name" value="ABC_transpr_FbpC"/>
</dbReference>
<dbReference type="RefSeq" id="WP_189266724.1">
    <property type="nucleotide sequence ID" value="NZ_BMML01000019.1"/>
</dbReference>
<accession>A0A917XIP8</accession>
<keyword evidence="7" id="KW-0408">Iron</keyword>
<reference evidence="14" key="2">
    <citation type="submission" date="2020-09" db="EMBL/GenBank/DDBJ databases">
        <authorList>
            <person name="Sun Q."/>
            <person name="Zhou Y."/>
        </authorList>
    </citation>
    <scope>NUCLEOTIDE SEQUENCE</scope>
    <source>
        <strain evidence="14">CGMCC 4.7110</strain>
    </source>
</reference>
<keyword evidence="6 14" id="KW-0067">ATP-binding</keyword>
<keyword evidence="1" id="KW-0813">Transport</keyword>
<dbReference type="GO" id="GO:0015408">
    <property type="term" value="F:ABC-type ferric iron transporter activity"/>
    <property type="evidence" value="ECO:0007669"/>
    <property type="project" value="InterPro"/>
</dbReference>
<feature type="domain" description="ABC transporter" evidence="12">
    <location>
        <begin position="49"/>
        <end position="279"/>
    </location>
</feature>
<keyword evidence="9" id="KW-0472">Membrane</keyword>
<comment type="caution">
    <text evidence="14">The sequence shown here is derived from an EMBL/GenBank/DDBJ whole genome shotgun (WGS) entry which is preliminary data.</text>
</comment>
<dbReference type="InterPro" id="IPR050093">
    <property type="entry name" value="ABC_SmlMolc_Importer"/>
</dbReference>
<dbReference type="EMBL" id="BMML01000019">
    <property type="protein sequence ID" value="GGN30682.1"/>
    <property type="molecule type" value="Genomic_DNA"/>
</dbReference>
<sequence length="395" mass="41535">MTNPHAAADGAPPPQGPPAPDTDACTGGAGGNPHPAEGRAATTHPHPTTHGLHAHLVVTRPAFHLDITLTAAPGEVVALLGPNGAGKTTALRALAGLTPLTTGHLHLDGTELDRTPPESRPVGVVFQDYLLFPHLTALDNVAFGPRCHGATKTDARTQAAAWLDRMGLTEHAGVKPRRLSGGQAQRVALARALATHPRLLLLDEPLAALDARTRLDVRSQLRRHLAEFEAVAVLVTHDPLDAMVLADRLIVIEDGRVVQEGTPADIARHPRTDYIAHLVGLNLYRGRAADGHTVELAAGPVITTTEDLAGDVFVAFPPSAVTLFRDRPTGASARNLWRCEVAGLEIHGDQIRADLTGELSLAADLTTVAAAELDLHPGAPVWATVKAAQTHAYPA</sequence>
<dbReference type="Gene3D" id="3.40.50.300">
    <property type="entry name" value="P-loop containing nucleotide triphosphate hydrolases"/>
    <property type="match status" value="1"/>
</dbReference>
<evidence type="ECO:0000259" key="12">
    <source>
        <dbReference type="PROSITE" id="PS50893"/>
    </source>
</evidence>
<dbReference type="Proteomes" id="UP000653411">
    <property type="component" value="Unassembled WGS sequence"/>
</dbReference>
<dbReference type="InterPro" id="IPR005116">
    <property type="entry name" value="Transp-assoc_OB_typ1"/>
</dbReference>
<dbReference type="InterPro" id="IPR027417">
    <property type="entry name" value="P-loop_NTPase"/>
</dbReference>
<dbReference type="SUPFAM" id="SSF52540">
    <property type="entry name" value="P-loop containing nucleoside triphosphate hydrolases"/>
    <property type="match status" value="1"/>
</dbReference>
<dbReference type="InterPro" id="IPR004606">
    <property type="entry name" value="Mop_domain"/>
</dbReference>
<dbReference type="CDD" id="cd03259">
    <property type="entry name" value="ABC_Carb_Solutes_like"/>
    <property type="match status" value="1"/>
</dbReference>
<feature type="compositionally biased region" description="Pro residues" evidence="11">
    <location>
        <begin position="11"/>
        <end position="20"/>
    </location>
</feature>
<dbReference type="SUPFAM" id="SSF50331">
    <property type="entry name" value="MOP-like"/>
    <property type="match status" value="1"/>
</dbReference>
<dbReference type="AlphaFoldDB" id="A0A917XIP8"/>
<evidence type="ECO:0000256" key="8">
    <source>
        <dbReference type="ARBA" id="ARBA00023065"/>
    </source>
</evidence>
<keyword evidence="5" id="KW-0547">Nucleotide-binding</keyword>
<evidence type="ECO:0000256" key="7">
    <source>
        <dbReference type="ARBA" id="ARBA00023004"/>
    </source>
</evidence>
<dbReference type="Pfam" id="PF00005">
    <property type="entry name" value="ABC_tran"/>
    <property type="match status" value="1"/>
</dbReference>
<feature type="domain" description="Mop" evidence="13">
    <location>
        <begin position="330"/>
        <end position="394"/>
    </location>
</feature>
<name>A0A917XIP8_9ACTN</name>